<organism evidence="4 5">
    <name type="scientific">Streptomyces daliensis</name>
    <dbReference type="NCBI Taxonomy" id="299421"/>
    <lineage>
        <taxon>Bacteria</taxon>
        <taxon>Bacillati</taxon>
        <taxon>Actinomycetota</taxon>
        <taxon>Actinomycetes</taxon>
        <taxon>Kitasatosporales</taxon>
        <taxon>Streptomycetaceae</taxon>
        <taxon>Streptomyces</taxon>
    </lineage>
</organism>
<name>A0A8T4ISM2_9ACTN</name>
<protein>
    <submittedName>
        <fullName evidence="4">Class II aldolase/adducin family protein</fullName>
    </submittedName>
</protein>
<dbReference type="EMBL" id="JAGSMN010000379">
    <property type="protein sequence ID" value="MBR7674765.1"/>
    <property type="molecule type" value="Genomic_DNA"/>
</dbReference>
<proteinExistence type="inferred from homology"/>
<dbReference type="GO" id="GO:0005856">
    <property type="term" value="C:cytoskeleton"/>
    <property type="evidence" value="ECO:0007669"/>
    <property type="project" value="TreeGrafter"/>
</dbReference>
<feature type="region of interest" description="Disordered" evidence="2">
    <location>
        <begin position="1"/>
        <end position="45"/>
    </location>
</feature>
<reference evidence="4" key="1">
    <citation type="submission" date="2021-04" db="EMBL/GenBank/DDBJ databases">
        <title>Sequencing of actinobacteria type strains.</title>
        <authorList>
            <person name="Nguyen G.-S."/>
            <person name="Wentzel A."/>
        </authorList>
    </citation>
    <scope>NUCLEOTIDE SEQUENCE</scope>
    <source>
        <strain evidence="4">DSM 42095</strain>
    </source>
</reference>
<dbReference type="Gene3D" id="3.40.225.10">
    <property type="entry name" value="Class II aldolase/adducin N-terminal domain"/>
    <property type="match status" value="1"/>
</dbReference>
<dbReference type="SUPFAM" id="SSF53639">
    <property type="entry name" value="AraD/HMP-PK domain-like"/>
    <property type="match status" value="1"/>
</dbReference>
<evidence type="ECO:0000256" key="1">
    <source>
        <dbReference type="ARBA" id="ARBA00037961"/>
    </source>
</evidence>
<dbReference type="SMART" id="SM01007">
    <property type="entry name" value="Aldolase_II"/>
    <property type="match status" value="1"/>
</dbReference>
<dbReference type="PANTHER" id="PTHR10672:SF3">
    <property type="entry name" value="PROTEIN HU-LI TAI SHAO"/>
    <property type="match status" value="1"/>
</dbReference>
<dbReference type="PANTHER" id="PTHR10672">
    <property type="entry name" value="ADDUCIN"/>
    <property type="match status" value="1"/>
</dbReference>
<accession>A0A8T4ISM2</accession>
<dbReference type="GO" id="GO:0051015">
    <property type="term" value="F:actin filament binding"/>
    <property type="evidence" value="ECO:0007669"/>
    <property type="project" value="TreeGrafter"/>
</dbReference>
<evidence type="ECO:0000256" key="2">
    <source>
        <dbReference type="SAM" id="MobiDB-lite"/>
    </source>
</evidence>
<dbReference type="FunFam" id="3.40.225.10:FF:000009">
    <property type="entry name" value="Class II aldolase/adducin N-terminal"/>
    <property type="match status" value="1"/>
</dbReference>
<comment type="similarity">
    <text evidence="1">Belongs to the aldolase class II family.</text>
</comment>
<dbReference type="InterPro" id="IPR001303">
    <property type="entry name" value="Aldolase_II/adducin_N"/>
</dbReference>
<evidence type="ECO:0000313" key="5">
    <source>
        <dbReference type="Proteomes" id="UP000675554"/>
    </source>
</evidence>
<comment type="caution">
    <text evidence="4">The sequence shown here is derived from an EMBL/GenBank/DDBJ whole genome shotgun (WGS) entry which is preliminary data.</text>
</comment>
<evidence type="ECO:0000259" key="3">
    <source>
        <dbReference type="SMART" id="SM01007"/>
    </source>
</evidence>
<dbReference type="InterPro" id="IPR051017">
    <property type="entry name" value="Aldolase-II_Adducin_sf"/>
</dbReference>
<dbReference type="Proteomes" id="UP000675554">
    <property type="component" value="Unassembled WGS sequence"/>
</dbReference>
<keyword evidence="5" id="KW-1185">Reference proteome</keyword>
<sequence>MTHPSHPSHPSRPSHPDHHTTRPLDFTSSSTPSTRPTPIPTDQLHFAMPPEHQSVAEERRHRKERLAAALRLFGRFGYDEGVAGHITARDPEFTDCFWVNPFGMPFQHITVSDLVLANEEGQVVEGRYHVNQAAFVVHSQVHQARPDVVAVAHSHSAHGRALSALCELLDPITQDACAFYEDHALLNDYTGVAVDAEEGRRIASALGPYKGVILRNHGLLTVGDTVDAAAWWFHQMERACGIQLAAKAAGKPVLIDHRNAVATREQIGSDLVAWINYQSLYTGITREEPDLLS</sequence>
<feature type="domain" description="Class II aldolase/adducin N-terminal" evidence="3">
    <location>
        <begin position="64"/>
        <end position="244"/>
    </location>
</feature>
<dbReference type="AlphaFoldDB" id="A0A8T4ISM2"/>
<gene>
    <name evidence="4" type="ORF">KDA82_17400</name>
</gene>
<evidence type="ECO:0000313" key="4">
    <source>
        <dbReference type="EMBL" id="MBR7674765.1"/>
    </source>
</evidence>
<dbReference type="InterPro" id="IPR036409">
    <property type="entry name" value="Aldolase_II/adducin_N_sf"/>
</dbReference>
<dbReference type="Pfam" id="PF00596">
    <property type="entry name" value="Aldolase_II"/>
    <property type="match status" value="1"/>
</dbReference>
<feature type="compositionally biased region" description="Low complexity" evidence="2">
    <location>
        <begin position="27"/>
        <end position="36"/>
    </location>
</feature>
<dbReference type="NCBIfam" id="NF004855">
    <property type="entry name" value="PRK06208.1"/>
    <property type="match status" value="1"/>
</dbReference>